<organism evidence="1 2">
    <name type="scientific">Blautia argi</name>
    <dbReference type="NCBI Taxonomy" id="1912897"/>
    <lineage>
        <taxon>Bacteria</taxon>
        <taxon>Bacillati</taxon>
        <taxon>Bacillota</taxon>
        <taxon>Clostridia</taxon>
        <taxon>Lachnospirales</taxon>
        <taxon>Lachnospiraceae</taxon>
        <taxon>Blautia</taxon>
    </lineage>
</organism>
<dbReference type="EMBL" id="CP030280">
    <property type="protein sequence ID" value="AWY97019.1"/>
    <property type="molecule type" value="Genomic_DNA"/>
</dbReference>
<dbReference type="OrthoDB" id="2086691at2"/>
<accession>A0A2Z4U7Y3</accession>
<dbReference type="RefSeq" id="WP_111917855.1">
    <property type="nucleotide sequence ID" value="NZ_CAUWHR010000023.1"/>
</dbReference>
<evidence type="ECO:0000313" key="2">
    <source>
        <dbReference type="Proteomes" id="UP000250003"/>
    </source>
</evidence>
<name>A0A2Z4U7Y3_9FIRM</name>
<keyword evidence="2" id="KW-1185">Reference proteome</keyword>
<evidence type="ECO:0000313" key="1">
    <source>
        <dbReference type="EMBL" id="AWY97019.1"/>
    </source>
</evidence>
<sequence length="71" mass="8298">MKHSVTKDGAVFLLEIQHRQNATWQGSITWVDRQNKQYFRSALELIKLIDSALDQSVEEEREGEESGYEEE</sequence>
<protein>
    <submittedName>
        <fullName evidence="1">Uncharacterized protein</fullName>
    </submittedName>
</protein>
<dbReference type="KEGG" id="blau:DQQ01_01370"/>
<proteinExistence type="predicted"/>
<dbReference type="Proteomes" id="UP000250003">
    <property type="component" value="Chromosome"/>
</dbReference>
<dbReference type="AlphaFoldDB" id="A0A2Z4U7Y3"/>
<reference evidence="2" key="1">
    <citation type="submission" date="2018-06" db="EMBL/GenBank/DDBJ databases">
        <title>Description of Blautia argi sp. nov., a new anaerobic isolated from dog feces.</title>
        <authorList>
            <person name="Chang Y.-H."/>
            <person name="Paek J."/>
            <person name="Shin Y."/>
        </authorList>
    </citation>
    <scope>NUCLEOTIDE SEQUENCE [LARGE SCALE GENOMIC DNA]</scope>
    <source>
        <strain evidence="2">KCTC 15426</strain>
    </source>
</reference>
<gene>
    <name evidence="1" type="ORF">DQQ01_01370</name>
</gene>